<dbReference type="GO" id="GO:0004523">
    <property type="term" value="F:RNA-DNA hybrid ribonuclease activity"/>
    <property type="evidence" value="ECO:0007669"/>
    <property type="project" value="InterPro"/>
</dbReference>
<protein>
    <recommendedName>
        <fullName evidence="7">DUF4283 domain-containing protein</fullName>
    </recommendedName>
</protein>
<feature type="region of interest" description="Disordered" evidence="1">
    <location>
        <begin position="351"/>
        <end position="406"/>
    </location>
</feature>
<keyword evidence="6" id="KW-1185">Reference proteome</keyword>
<evidence type="ECO:0000313" key="6">
    <source>
        <dbReference type="Proteomes" id="UP000886595"/>
    </source>
</evidence>
<feature type="compositionally biased region" description="Basic residues" evidence="1">
    <location>
        <begin position="362"/>
        <end position="375"/>
    </location>
</feature>
<dbReference type="AlphaFoldDB" id="A0A8X7NXY5"/>
<dbReference type="SUPFAM" id="SSF56219">
    <property type="entry name" value="DNase I-like"/>
    <property type="match status" value="1"/>
</dbReference>
<evidence type="ECO:0008006" key="7">
    <source>
        <dbReference type="Google" id="ProtNLM"/>
    </source>
</evidence>
<dbReference type="InterPro" id="IPR040256">
    <property type="entry name" value="At4g02000-like"/>
</dbReference>
<reference evidence="5 6" key="1">
    <citation type="submission" date="2020-02" db="EMBL/GenBank/DDBJ databases">
        <authorList>
            <person name="Ma Q."/>
            <person name="Huang Y."/>
            <person name="Song X."/>
            <person name="Pei D."/>
        </authorList>
    </citation>
    <scope>NUCLEOTIDE SEQUENCE [LARGE SCALE GENOMIC DNA]</scope>
    <source>
        <strain evidence="5">Sxm20200214</strain>
        <tissue evidence="5">Leaf</tissue>
    </source>
</reference>
<feature type="domain" description="DUF4283" evidence="3">
    <location>
        <begin position="1"/>
        <end position="55"/>
    </location>
</feature>
<proteinExistence type="predicted"/>
<dbReference type="Gene3D" id="3.60.10.10">
    <property type="entry name" value="Endonuclease/exonuclease/phosphatase"/>
    <property type="match status" value="1"/>
</dbReference>
<dbReference type="InterPro" id="IPR002156">
    <property type="entry name" value="RNaseH_domain"/>
</dbReference>
<evidence type="ECO:0000259" key="4">
    <source>
        <dbReference type="Pfam" id="PF14392"/>
    </source>
</evidence>
<comment type="caution">
    <text evidence="5">The sequence shown here is derived from an EMBL/GenBank/DDBJ whole genome shotgun (WGS) entry which is preliminary data.</text>
</comment>
<dbReference type="Pfam" id="PF14111">
    <property type="entry name" value="DUF4283"/>
    <property type="match status" value="1"/>
</dbReference>
<dbReference type="Pfam" id="PF13456">
    <property type="entry name" value="RVT_3"/>
    <property type="match status" value="1"/>
</dbReference>
<gene>
    <name evidence="5" type="ORF">Bca52824_090828</name>
</gene>
<feature type="compositionally biased region" description="Basic and acidic residues" evidence="1">
    <location>
        <begin position="376"/>
        <end position="395"/>
    </location>
</feature>
<accession>A0A8X7NXY5</accession>
<name>A0A8X7NXY5_BRACI</name>
<dbReference type="InterPro" id="IPR025558">
    <property type="entry name" value="DUF4283"/>
</dbReference>
<dbReference type="Pfam" id="PF14392">
    <property type="entry name" value="zf-CCHC_4"/>
    <property type="match status" value="1"/>
</dbReference>
<feature type="domain" description="RNase H type-1" evidence="2">
    <location>
        <begin position="786"/>
        <end position="901"/>
    </location>
</feature>
<evidence type="ECO:0000259" key="3">
    <source>
        <dbReference type="Pfam" id="PF14111"/>
    </source>
</evidence>
<dbReference type="InterPro" id="IPR036691">
    <property type="entry name" value="Endo/exonu/phosph_ase_sf"/>
</dbReference>
<evidence type="ECO:0000259" key="2">
    <source>
        <dbReference type="Pfam" id="PF13456"/>
    </source>
</evidence>
<dbReference type="PANTHER" id="PTHR31286">
    <property type="entry name" value="GLYCINE-RICH CELL WALL STRUCTURAL PROTEIN 1.8-LIKE"/>
    <property type="match status" value="1"/>
</dbReference>
<evidence type="ECO:0000256" key="1">
    <source>
        <dbReference type="SAM" id="MobiDB-lite"/>
    </source>
</evidence>
<dbReference type="Proteomes" id="UP000886595">
    <property type="component" value="Unassembled WGS sequence"/>
</dbReference>
<dbReference type="EMBL" id="JAAMPC010001582">
    <property type="protein sequence ID" value="KAG2240338.1"/>
    <property type="molecule type" value="Genomic_DNA"/>
</dbReference>
<evidence type="ECO:0000313" key="5">
    <source>
        <dbReference type="EMBL" id="KAG2240338.1"/>
    </source>
</evidence>
<dbReference type="OrthoDB" id="852312at2759"/>
<dbReference type="PANTHER" id="PTHR31286:SF178">
    <property type="entry name" value="DUF4283 DOMAIN-CONTAINING PROTEIN"/>
    <property type="match status" value="1"/>
</dbReference>
<sequence>MPRKWQKEGKVRGIALSQERFQFIFDNEHDLRDVLDRGVHTFEEWVIVLERWVETPPEDYLQYIPLWVQIRDIPVNCYTTEALTALGDLVGKTVLVAFDPKKPITQDFIRVLVKFNVAHPLKTSRVITIKGKPATVRFNYERIQKRCFTCQRLNHENDHCPLKVRKRQEDTKLRRETAISNLEKKKPVLLEEDILFGVLEEEQVNLDPTTGRWKIAKEVLEEMRRYLLADTGESHAIKVDKVQRSVKLAEKDPMTQRLALRLEDPPRFTSDLSKGKGIVFDYVENREEIRALSVQSNPNKFMASALRAQSFNPSRSAPDPLLLLDASHSDASSEATVSVYPTVFKAGSPAPCSSGRLQRKVDVRRRRPPKSTRQQRYKERTLLYNKESEDKREGKQTMSCKKRKWPKRSPASFKPFAEMLEVCGMEELNGKGDRFTWSGTRWKKHIQCCLDRCFGNKEWRARFPGSNQTFLDKRGSDHRPVWVNLRANPDVVRGQFRFDKRLLHHPNAVKEVELAWGNNSATGSVSCKIRKCRRIMSEWKRKRRFNSREKINLLHQRLEWFQSKPYSCWFDKFGNFQWTDPAKAEVAVEYFTDLFSSSNPPSYEPVFQSMVPRVSSAMNQCLTPSVGVKPSFAWKSILYGRELLQKGLVWKVGNGVNTRVWLDKWVNDPILGMRPPWVKNNTFNVYLRAHSLINPSTRRWNTDSKRSWPWVIWSIWKSRNDFLFNGRRWNPVEIIEKAKLDAGEWFLAQEVEEDFTRKVSQMERKTKKKWNPPDHGWLRCNVAFEWLENSKLLGVAWVLRNDRGVVLLHSRRAFSNIQTLEEARFETMLWAVESMTSLHYNKIVFSGDFKELSLAILKPHQWPALGYQVDEVIRKLELMEEYHLSCVTVEENRGATIIAQSVTRQGRINSYIAAGPPAWLFELFVNESRFL</sequence>
<dbReference type="InterPro" id="IPR025836">
    <property type="entry name" value="Zn_knuckle_CX2CX4HX4C"/>
</dbReference>
<feature type="domain" description="Zinc knuckle CX2CX4HX4C" evidence="4">
    <location>
        <begin position="117"/>
        <end position="161"/>
    </location>
</feature>
<organism evidence="5 6">
    <name type="scientific">Brassica carinata</name>
    <name type="common">Ethiopian mustard</name>
    <name type="synonym">Abyssinian cabbage</name>
    <dbReference type="NCBI Taxonomy" id="52824"/>
    <lineage>
        <taxon>Eukaryota</taxon>
        <taxon>Viridiplantae</taxon>
        <taxon>Streptophyta</taxon>
        <taxon>Embryophyta</taxon>
        <taxon>Tracheophyta</taxon>
        <taxon>Spermatophyta</taxon>
        <taxon>Magnoliopsida</taxon>
        <taxon>eudicotyledons</taxon>
        <taxon>Gunneridae</taxon>
        <taxon>Pentapetalae</taxon>
        <taxon>rosids</taxon>
        <taxon>malvids</taxon>
        <taxon>Brassicales</taxon>
        <taxon>Brassicaceae</taxon>
        <taxon>Brassiceae</taxon>
        <taxon>Brassica</taxon>
    </lineage>
</organism>
<dbReference type="GO" id="GO:0003676">
    <property type="term" value="F:nucleic acid binding"/>
    <property type="evidence" value="ECO:0007669"/>
    <property type="project" value="InterPro"/>
</dbReference>